<reference evidence="2" key="1">
    <citation type="submission" date="2022-11" db="EMBL/GenBank/DDBJ databases">
        <title>Dental biofilm bacteria. Genome sequencing and assembly.</title>
        <authorList>
            <person name="Robertsson C."/>
        </authorList>
    </citation>
    <scope>NUCLEOTIDE SEQUENCE</scope>
    <source>
        <strain evidence="2">CW</strain>
    </source>
</reference>
<evidence type="ECO:0000313" key="2">
    <source>
        <dbReference type="EMBL" id="WAL42096.1"/>
    </source>
</evidence>
<evidence type="ECO:0000313" key="3">
    <source>
        <dbReference type="Proteomes" id="UP001163127"/>
    </source>
</evidence>
<feature type="compositionally biased region" description="Polar residues" evidence="1">
    <location>
        <begin position="1"/>
        <end position="12"/>
    </location>
</feature>
<organism evidence="2 3">
    <name type="scientific">Actinomyces naeslundii</name>
    <dbReference type="NCBI Taxonomy" id="1655"/>
    <lineage>
        <taxon>Bacteria</taxon>
        <taxon>Bacillati</taxon>
        <taxon>Actinomycetota</taxon>
        <taxon>Actinomycetes</taxon>
        <taxon>Actinomycetales</taxon>
        <taxon>Actinomycetaceae</taxon>
        <taxon>Actinomyces</taxon>
    </lineage>
</organism>
<protein>
    <submittedName>
        <fullName evidence="2">Uncharacterized protein</fullName>
    </submittedName>
</protein>
<evidence type="ECO:0000256" key="1">
    <source>
        <dbReference type="SAM" id="MobiDB-lite"/>
    </source>
</evidence>
<sequence length="177" mass="19554">MSERPLSTNESPVRQDDECIDAGEAKPSTAEFCIVLRVRLGEIATADLETVAMSETAEVVRPLEDSASLEGALAAAAEATVYTEELHKTISSKYFGSEQKTTTQVTKDEELVSAEDAMKEFFGTHTESRKPRSILEESNSGHIAFLTKLSKLEDPNEVCRLIDERRAREGRPELAYV</sequence>
<name>A0AA47FGU5_ACTNA</name>
<accession>A0AA47FGU5</accession>
<feature type="region of interest" description="Disordered" evidence="1">
    <location>
        <begin position="1"/>
        <end position="22"/>
    </location>
</feature>
<gene>
    <name evidence="2" type="ORF">OFA60_08415</name>
</gene>
<proteinExistence type="predicted"/>
<dbReference type="Proteomes" id="UP001163127">
    <property type="component" value="Chromosome"/>
</dbReference>
<dbReference type="EMBL" id="CP113787">
    <property type="protein sequence ID" value="WAL42096.1"/>
    <property type="molecule type" value="Genomic_DNA"/>
</dbReference>
<dbReference type="RefSeq" id="WP_143227541.1">
    <property type="nucleotide sequence ID" value="NZ_CP113787.1"/>
</dbReference>
<dbReference type="AlphaFoldDB" id="A0AA47FGU5"/>